<organism evidence="1 2">
    <name type="scientific">Paucilactobacillus vaccinostercus DSM 20634</name>
    <dbReference type="NCBI Taxonomy" id="1423813"/>
    <lineage>
        <taxon>Bacteria</taxon>
        <taxon>Bacillati</taxon>
        <taxon>Bacillota</taxon>
        <taxon>Bacilli</taxon>
        <taxon>Lactobacillales</taxon>
        <taxon>Lactobacillaceae</taxon>
        <taxon>Paucilactobacillus</taxon>
    </lineage>
</organism>
<comment type="caution">
    <text evidence="1">The sequence shown here is derived from an EMBL/GenBank/DDBJ whole genome shotgun (WGS) entry which is preliminary data.</text>
</comment>
<name>A0A0R2A3G7_9LACO</name>
<accession>A0A0R2A3G7</accession>
<evidence type="ECO:0000313" key="2">
    <source>
        <dbReference type="Proteomes" id="UP000051733"/>
    </source>
</evidence>
<evidence type="ECO:0000313" key="1">
    <source>
        <dbReference type="EMBL" id="KRM61905.1"/>
    </source>
</evidence>
<dbReference type="AlphaFoldDB" id="A0A0R2A3G7"/>
<proteinExistence type="predicted"/>
<gene>
    <name evidence="1" type="ORF">FC26_GL001139</name>
</gene>
<keyword evidence="2" id="KW-1185">Reference proteome</keyword>
<protein>
    <submittedName>
        <fullName evidence="1">Uncharacterized protein</fullName>
    </submittedName>
</protein>
<reference evidence="1 2" key="1">
    <citation type="journal article" date="2015" name="Genome Announc.">
        <title>Expanding the biotechnology potential of lactobacilli through comparative genomics of 213 strains and associated genera.</title>
        <authorList>
            <person name="Sun Z."/>
            <person name="Harris H.M."/>
            <person name="McCann A."/>
            <person name="Guo C."/>
            <person name="Argimon S."/>
            <person name="Zhang W."/>
            <person name="Yang X."/>
            <person name="Jeffery I.B."/>
            <person name="Cooney J.C."/>
            <person name="Kagawa T.F."/>
            <person name="Liu W."/>
            <person name="Song Y."/>
            <person name="Salvetti E."/>
            <person name="Wrobel A."/>
            <person name="Rasinkangas P."/>
            <person name="Parkhill J."/>
            <person name="Rea M.C."/>
            <person name="O'Sullivan O."/>
            <person name="Ritari J."/>
            <person name="Douillard F.P."/>
            <person name="Paul Ross R."/>
            <person name="Yang R."/>
            <person name="Briner A.E."/>
            <person name="Felis G.E."/>
            <person name="de Vos W.M."/>
            <person name="Barrangou R."/>
            <person name="Klaenhammer T.R."/>
            <person name="Caufield P.W."/>
            <person name="Cui Y."/>
            <person name="Zhang H."/>
            <person name="O'Toole P.W."/>
        </authorList>
    </citation>
    <scope>NUCLEOTIDE SEQUENCE [LARGE SCALE GENOMIC DNA]</scope>
    <source>
        <strain evidence="1 2">DSM 20634</strain>
    </source>
</reference>
<dbReference type="Proteomes" id="UP000051733">
    <property type="component" value="Unassembled WGS sequence"/>
</dbReference>
<sequence>MLYRHYAQQKQSLTMLKNEFISQAMIDLQAGADDPVVSFNTGKVIVNDKGLQVQLNNGYKYISRGNLVP</sequence>
<dbReference type="STRING" id="1423813.FC26_GL001139"/>
<dbReference type="PATRIC" id="fig|1423813.3.peg.1159"/>
<dbReference type="EMBL" id="AYYY01000016">
    <property type="protein sequence ID" value="KRM61905.1"/>
    <property type="molecule type" value="Genomic_DNA"/>
</dbReference>